<dbReference type="InterPro" id="IPR039426">
    <property type="entry name" value="TonB-dep_rcpt-like"/>
</dbReference>
<name>A0ABT5WVG8_9SPHN</name>
<gene>
    <name evidence="16" type="ORF">PYV00_19650</name>
</gene>
<evidence type="ECO:0000256" key="7">
    <source>
        <dbReference type="ARBA" id="ARBA00023065"/>
    </source>
</evidence>
<dbReference type="PANTHER" id="PTHR32552">
    <property type="entry name" value="FERRICHROME IRON RECEPTOR-RELATED"/>
    <property type="match status" value="1"/>
</dbReference>
<feature type="domain" description="TonB-dependent receptor plug" evidence="15">
    <location>
        <begin position="57"/>
        <end position="165"/>
    </location>
</feature>
<keyword evidence="17" id="KW-1185">Reference proteome</keyword>
<accession>A0ABT5WVG8</accession>
<comment type="caution">
    <text evidence="16">The sequence shown here is derived from an EMBL/GenBank/DDBJ whole genome shotgun (WGS) entry which is preliminary data.</text>
</comment>
<keyword evidence="2 11" id="KW-0813">Transport</keyword>
<proteinExistence type="inferred from homology"/>
<keyword evidence="16" id="KW-0675">Receptor</keyword>
<feature type="signal peptide" evidence="13">
    <location>
        <begin position="1"/>
        <end position="24"/>
    </location>
</feature>
<feature type="chain" id="PRO_5045761276" evidence="13">
    <location>
        <begin position="25"/>
        <end position="789"/>
    </location>
</feature>
<reference evidence="16 17" key="1">
    <citation type="submission" date="2023-03" db="EMBL/GenBank/DDBJ databases">
        <title>NovoSphingobium album sp. nov. isolated from polycyclic aromatic hydrocarbons- and heavy-metal polluted soil.</title>
        <authorList>
            <person name="Liu Z."/>
            <person name="Wang K."/>
        </authorList>
    </citation>
    <scope>NUCLEOTIDE SEQUENCE [LARGE SCALE GENOMIC DNA]</scope>
    <source>
        <strain evidence="16 17">H3SJ31-1</strain>
    </source>
</reference>
<evidence type="ECO:0000259" key="15">
    <source>
        <dbReference type="Pfam" id="PF07715"/>
    </source>
</evidence>
<dbReference type="InterPro" id="IPR000531">
    <property type="entry name" value="Beta-barrel_TonB"/>
</dbReference>
<evidence type="ECO:0000256" key="6">
    <source>
        <dbReference type="ARBA" id="ARBA00023004"/>
    </source>
</evidence>
<keyword evidence="3 11" id="KW-1134">Transmembrane beta strand</keyword>
<dbReference type="Pfam" id="PF07715">
    <property type="entry name" value="Plug"/>
    <property type="match status" value="1"/>
</dbReference>
<dbReference type="Proteomes" id="UP001216253">
    <property type="component" value="Unassembled WGS sequence"/>
</dbReference>
<evidence type="ECO:0000256" key="5">
    <source>
        <dbReference type="ARBA" id="ARBA00022692"/>
    </source>
</evidence>
<feature type="domain" description="TonB-dependent receptor-like beta-barrel" evidence="14">
    <location>
        <begin position="333"/>
        <end position="751"/>
    </location>
</feature>
<evidence type="ECO:0000256" key="9">
    <source>
        <dbReference type="ARBA" id="ARBA00023136"/>
    </source>
</evidence>
<evidence type="ECO:0000256" key="8">
    <source>
        <dbReference type="ARBA" id="ARBA00023077"/>
    </source>
</evidence>
<dbReference type="InterPro" id="IPR036942">
    <property type="entry name" value="Beta-barrel_TonB_sf"/>
</dbReference>
<keyword evidence="6" id="KW-0408">Iron</keyword>
<evidence type="ECO:0000256" key="11">
    <source>
        <dbReference type="PROSITE-ProRule" id="PRU01360"/>
    </source>
</evidence>
<dbReference type="EMBL" id="JARESE010000069">
    <property type="protein sequence ID" value="MDE8653910.1"/>
    <property type="molecule type" value="Genomic_DNA"/>
</dbReference>
<evidence type="ECO:0000256" key="4">
    <source>
        <dbReference type="ARBA" id="ARBA00022496"/>
    </source>
</evidence>
<dbReference type="Gene3D" id="2.40.170.20">
    <property type="entry name" value="TonB-dependent receptor, beta-barrel domain"/>
    <property type="match status" value="1"/>
</dbReference>
<evidence type="ECO:0000256" key="2">
    <source>
        <dbReference type="ARBA" id="ARBA00022448"/>
    </source>
</evidence>
<keyword evidence="13" id="KW-0732">Signal</keyword>
<evidence type="ECO:0000259" key="14">
    <source>
        <dbReference type="Pfam" id="PF00593"/>
    </source>
</evidence>
<dbReference type="PROSITE" id="PS52016">
    <property type="entry name" value="TONB_DEPENDENT_REC_3"/>
    <property type="match status" value="1"/>
</dbReference>
<dbReference type="InterPro" id="IPR012910">
    <property type="entry name" value="Plug_dom"/>
</dbReference>
<dbReference type="Pfam" id="PF00593">
    <property type="entry name" value="TonB_dep_Rec_b-barrel"/>
    <property type="match status" value="1"/>
</dbReference>
<dbReference type="PANTHER" id="PTHR32552:SF81">
    <property type="entry name" value="TONB-DEPENDENT OUTER MEMBRANE RECEPTOR"/>
    <property type="match status" value="1"/>
</dbReference>
<evidence type="ECO:0000313" key="16">
    <source>
        <dbReference type="EMBL" id="MDE8653910.1"/>
    </source>
</evidence>
<keyword evidence="9 11" id="KW-0472">Membrane</keyword>
<keyword evidence="8 12" id="KW-0798">TonB box</keyword>
<dbReference type="SUPFAM" id="SSF56935">
    <property type="entry name" value="Porins"/>
    <property type="match status" value="1"/>
</dbReference>
<comment type="similarity">
    <text evidence="11 12">Belongs to the TonB-dependent receptor family.</text>
</comment>
<keyword evidence="4" id="KW-0410">Iron transport</keyword>
<keyword evidence="7" id="KW-0406">Ion transport</keyword>
<evidence type="ECO:0000313" key="17">
    <source>
        <dbReference type="Proteomes" id="UP001216253"/>
    </source>
</evidence>
<evidence type="ECO:0000256" key="3">
    <source>
        <dbReference type="ARBA" id="ARBA00022452"/>
    </source>
</evidence>
<organism evidence="16 17">
    <name type="scientific">Novosphingobium album</name>
    <name type="common">ex Liu et al. 2023</name>
    <dbReference type="NCBI Taxonomy" id="3031130"/>
    <lineage>
        <taxon>Bacteria</taxon>
        <taxon>Pseudomonadati</taxon>
        <taxon>Pseudomonadota</taxon>
        <taxon>Alphaproteobacteria</taxon>
        <taxon>Sphingomonadales</taxon>
        <taxon>Sphingomonadaceae</taxon>
        <taxon>Novosphingobium</taxon>
    </lineage>
</organism>
<keyword evidence="5 11" id="KW-0812">Transmembrane</keyword>
<sequence>MNTTFRWMLLGGCAAVLITPQAFAQDTAGAESQSAETTSAEGFGEILVTARRRAESLQDVPVAVSVVSSATLENNLATDLTKVAELAPQVIIGRQTVGTGAVIGIRGISSTATDPGLDQSVAVAIDNVVLSRGRIVTTAMFDLAQVEVLEGPQALFFGKNSPAGVISVTSANPTSTLEGYIRAGYEFTADERYLEGAISGPITDTLTARFALRASDQEGWMRNVADPVQLPGRPGVFAAGANNGRRQPAGQNYAGRLTLRWEPSDDFDATLKVLASYEDINTSTGYAESFCAGGQTVPTALGAPLPSGDCKKDRIKSEGGLPPQFAVNYPNGNNGVPRFKTDAVLASLNMNKKLGEVTLTSTTGYYKQDFTDNRNGDFTPYALIWAGQEENYELFTQELRLTSDFEDPLNFMVGAYFEDSSRFFGNYPDLFHAGLNVAAQNYTTVETLANADNRSWSVFGQLSWKIIPTVELSGGARYSNDRKRQDIVNDTVGVSTLPFRPAGSVLTSRFTDDNISPEVTLSWKPSPGQLIYGAYKSGYKSGAISTAALLLASATPENVQVGSETAEGFEVGYKGDLFNGRLRMNVTAYTYRFDDLQLGTFDPTTVSFRIQNAAAARTKGVSGSASLLVTDDFTLRANAGYNRARYINFADAQCYPGQTLAAGCVGGRQNLSGERLVRAPEFVFNVGADYSMPLGGWKADLSADATRSSSYDTSADNAPGGIQDAYWRLNASVHLSPEDERFRLSVIGRNLTNSYYLVSTSGRPAGTTNEFIGVFNRPREVVVQAEYRF</sequence>
<evidence type="ECO:0000256" key="12">
    <source>
        <dbReference type="RuleBase" id="RU003357"/>
    </source>
</evidence>
<evidence type="ECO:0000256" key="13">
    <source>
        <dbReference type="SAM" id="SignalP"/>
    </source>
</evidence>
<protein>
    <submittedName>
        <fullName evidence="16">TonB-dependent receptor</fullName>
    </submittedName>
</protein>
<keyword evidence="10 11" id="KW-0998">Cell outer membrane</keyword>
<evidence type="ECO:0000256" key="1">
    <source>
        <dbReference type="ARBA" id="ARBA00004571"/>
    </source>
</evidence>
<dbReference type="RefSeq" id="WP_275230031.1">
    <property type="nucleotide sequence ID" value="NZ_JARESE010000069.1"/>
</dbReference>
<comment type="subcellular location">
    <subcellularLocation>
        <location evidence="1 11">Cell outer membrane</location>
        <topology evidence="1 11">Multi-pass membrane protein</topology>
    </subcellularLocation>
</comment>
<evidence type="ECO:0000256" key="10">
    <source>
        <dbReference type="ARBA" id="ARBA00023237"/>
    </source>
</evidence>